<evidence type="ECO:0000256" key="2">
    <source>
        <dbReference type="SAM" id="Phobius"/>
    </source>
</evidence>
<dbReference type="SMART" id="SM00271">
    <property type="entry name" value="DnaJ"/>
    <property type="match status" value="1"/>
</dbReference>
<evidence type="ECO:0000259" key="3">
    <source>
        <dbReference type="PROSITE" id="PS50076"/>
    </source>
</evidence>
<dbReference type="InterPro" id="IPR050817">
    <property type="entry name" value="DjlA_DnaK_co-chaperone"/>
</dbReference>
<protein>
    <recommendedName>
        <fullName evidence="3">J domain-containing protein</fullName>
    </recommendedName>
</protein>
<feature type="region of interest" description="Disordered" evidence="1">
    <location>
        <begin position="75"/>
        <end position="94"/>
    </location>
</feature>
<keyword evidence="2" id="KW-0812">Transmembrane</keyword>
<dbReference type="PROSITE" id="PS50076">
    <property type="entry name" value="DNAJ_2"/>
    <property type="match status" value="1"/>
</dbReference>
<dbReference type="InterPro" id="IPR001623">
    <property type="entry name" value="DnaJ_domain"/>
</dbReference>
<proteinExistence type="predicted"/>
<reference evidence="5" key="1">
    <citation type="submission" date="2025-08" db="UniProtKB">
        <authorList>
            <consortium name="RefSeq"/>
        </authorList>
    </citation>
    <scope>IDENTIFICATION</scope>
    <source>
        <strain evidence="5">14028-0561.14</strain>
        <tissue evidence="5">Whole fly</tissue>
    </source>
</reference>
<feature type="domain" description="J" evidence="3">
    <location>
        <begin position="9"/>
        <end position="73"/>
    </location>
</feature>
<keyword evidence="4" id="KW-1185">Reference proteome</keyword>
<sequence length="266" mass="31395">MYKPFGCLDFYSVLGVDRDASVEEIKEAFRQLALRYHPDKSRSRATEEKFKIILHAYNVLTDEYQRYNHDNDLRRRQDRNFNRTHPRQEETDHRQEPSLSQRFWRWLIPDCIFVVFSQLRLWLTTYCQLGFIFAKSGYRKCCQRATVLLIKLGPKVKECAVGLGGTAAVLVKWSLCAFIKLFWWNIKQLMAELFWAFVRAPGNPIQKLIWVGFAWQITILGHDMGAWPWVGWLMLMIIHFSLIFIMFGVKIIIFILLNTIPSPSLL</sequence>
<dbReference type="RefSeq" id="XP_041631187.1">
    <property type="nucleotide sequence ID" value="XM_041775253.2"/>
</dbReference>
<keyword evidence="2" id="KW-0472">Membrane</keyword>
<evidence type="ECO:0000256" key="1">
    <source>
        <dbReference type="SAM" id="MobiDB-lite"/>
    </source>
</evidence>
<name>A0ABM3C5H7_DROKI</name>
<organism evidence="4 5">
    <name type="scientific">Drosophila kikkawai</name>
    <name type="common">Fruit fly</name>
    <dbReference type="NCBI Taxonomy" id="30033"/>
    <lineage>
        <taxon>Eukaryota</taxon>
        <taxon>Metazoa</taxon>
        <taxon>Ecdysozoa</taxon>
        <taxon>Arthropoda</taxon>
        <taxon>Hexapoda</taxon>
        <taxon>Insecta</taxon>
        <taxon>Pterygota</taxon>
        <taxon>Neoptera</taxon>
        <taxon>Endopterygota</taxon>
        <taxon>Diptera</taxon>
        <taxon>Brachycera</taxon>
        <taxon>Muscomorpha</taxon>
        <taxon>Ephydroidea</taxon>
        <taxon>Drosophilidae</taxon>
        <taxon>Drosophila</taxon>
        <taxon>Sophophora</taxon>
    </lineage>
</organism>
<evidence type="ECO:0000313" key="5">
    <source>
        <dbReference type="RefSeq" id="XP_041631187.1"/>
    </source>
</evidence>
<accession>A0ABM3C5H7</accession>
<evidence type="ECO:0000313" key="4">
    <source>
        <dbReference type="Proteomes" id="UP001652661"/>
    </source>
</evidence>
<dbReference type="InterPro" id="IPR036869">
    <property type="entry name" value="J_dom_sf"/>
</dbReference>
<dbReference type="PRINTS" id="PR00625">
    <property type="entry name" value="JDOMAIN"/>
</dbReference>
<dbReference type="CDD" id="cd06257">
    <property type="entry name" value="DnaJ"/>
    <property type="match status" value="1"/>
</dbReference>
<gene>
    <name evidence="5" type="primary">LOC121502213</name>
</gene>
<feature type="transmembrane region" description="Helical" evidence="2">
    <location>
        <begin position="229"/>
        <end position="257"/>
    </location>
</feature>
<dbReference type="SUPFAM" id="SSF46565">
    <property type="entry name" value="Chaperone J-domain"/>
    <property type="match status" value="1"/>
</dbReference>
<dbReference type="PANTHER" id="PTHR24074">
    <property type="entry name" value="CO-CHAPERONE PROTEIN DJLA"/>
    <property type="match status" value="1"/>
</dbReference>
<dbReference type="Proteomes" id="UP001652661">
    <property type="component" value="Chromosome 3L"/>
</dbReference>
<keyword evidence="2" id="KW-1133">Transmembrane helix</keyword>
<dbReference type="GeneID" id="121502213"/>
<dbReference type="Pfam" id="PF00226">
    <property type="entry name" value="DnaJ"/>
    <property type="match status" value="1"/>
</dbReference>
<dbReference type="Gene3D" id="1.10.287.110">
    <property type="entry name" value="DnaJ domain"/>
    <property type="match status" value="1"/>
</dbReference>